<keyword evidence="1" id="KW-0472">Membrane</keyword>
<organism evidence="2 3">
    <name type="scientific">Rapidithrix thailandica</name>
    <dbReference type="NCBI Taxonomy" id="413964"/>
    <lineage>
        <taxon>Bacteria</taxon>
        <taxon>Pseudomonadati</taxon>
        <taxon>Bacteroidota</taxon>
        <taxon>Cytophagia</taxon>
        <taxon>Cytophagales</taxon>
        <taxon>Flammeovirgaceae</taxon>
        <taxon>Rapidithrix</taxon>
    </lineage>
</organism>
<evidence type="ECO:0000313" key="3">
    <source>
        <dbReference type="Proteomes" id="UP001403385"/>
    </source>
</evidence>
<dbReference type="EMBL" id="JBDKWZ010000001">
    <property type="protein sequence ID" value="MEN7546509.1"/>
    <property type="molecule type" value="Genomic_DNA"/>
</dbReference>
<dbReference type="InterPro" id="IPR032820">
    <property type="entry name" value="ATPase_put"/>
</dbReference>
<keyword evidence="1" id="KW-0812">Transmembrane</keyword>
<dbReference type="Proteomes" id="UP001403385">
    <property type="component" value="Unassembled WGS sequence"/>
</dbReference>
<reference evidence="2 3" key="1">
    <citation type="submission" date="2024-04" db="EMBL/GenBank/DDBJ databases">
        <title>Novel genus in family Flammeovirgaceae.</title>
        <authorList>
            <person name="Nguyen T.H."/>
            <person name="Vuong T.Q."/>
            <person name="Le H."/>
            <person name="Kim S.-G."/>
        </authorList>
    </citation>
    <scope>NUCLEOTIDE SEQUENCE [LARGE SCALE GENOMIC DNA]</scope>
    <source>
        <strain evidence="2 3">JCM 23209</strain>
    </source>
</reference>
<gene>
    <name evidence="2" type="ORF">AAG747_01230</name>
</gene>
<evidence type="ECO:0000313" key="2">
    <source>
        <dbReference type="EMBL" id="MEN7546509.1"/>
    </source>
</evidence>
<feature type="transmembrane region" description="Helical" evidence="1">
    <location>
        <begin position="20"/>
        <end position="41"/>
    </location>
</feature>
<comment type="caution">
    <text evidence="2">The sequence shown here is derived from an EMBL/GenBank/DDBJ whole genome shotgun (WGS) entry which is preliminary data.</text>
</comment>
<keyword evidence="3" id="KW-1185">Reference proteome</keyword>
<protein>
    <submittedName>
        <fullName evidence="2">AtpZ/AtpI family protein</fullName>
    </submittedName>
</protein>
<dbReference type="Pfam" id="PF09527">
    <property type="entry name" value="ATPase_gene1"/>
    <property type="match status" value="1"/>
</dbReference>
<dbReference type="AlphaFoldDB" id="A0AAW9RNW9"/>
<proteinExistence type="predicted"/>
<sequence length="78" mass="8852">MTKKEKPNKPPKSPINNKLLRFTGIATEMLGAILLGLWIGGLLDDYWATETPYFTVLFMLLGVAASIWSLMRNLKHFK</sequence>
<keyword evidence="1" id="KW-1133">Transmembrane helix</keyword>
<feature type="transmembrane region" description="Helical" evidence="1">
    <location>
        <begin position="53"/>
        <end position="71"/>
    </location>
</feature>
<evidence type="ECO:0000256" key="1">
    <source>
        <dbReference type="SAM" id="Phobius"/>
    </source>
</evidence>
<accession>A0AAW9RNW9</accession>
<name>A0AAW9RNW9_9BACT</name>
<dbReference type="RefSeq" id="WP_346819295.1">
    <property type="nucleotide sequence ID" value="NZ_JBDKWZ010000001.1"/>
</dbReference>